<accession>A0A2C6K810</accession>
<feature type="region of interest" description="Disordered" evidence="1">
    <location>
        <begin position="12"/>
        <end position="44"/>
    </location>
</feature>
<dbReference type="EMBL" id="MIGC01002468">
    <property type="protein sequence ID" value="PHJ21031.1"/>
    <property type="molecule type" value="Genomic_DNA"/>
</dbReference>
<protein>
    <submittedName>
        <fullName evidence="2">Uncharacterized protein</fullName>
    </submittedName>
</protein>
<keyword evidence="3" id="KW-1185">Reference proteome</keyword>
<evidence type="ECO:0000313" key="2">
    <source>
        <dbReference type="EMBL" id="PHJ21031.1"/>
    </source>
</evidence>
<gene>
    <name evidence="2" type="ORF">CSUI_005125</name>
</gene>
<dbReference type="AlphaFoldDB" id="A0A2C6K810"/>
<sequence length="116" mass="12878">MLARLRLGRAGVHTDSVKSRLQENIHRNHRISEADTSSTSQSDSVERGTIFFLLRFNHELQREQRLMRTLPGSSVSTTSVAQSGPTEEPVLPEDAPAPTQVREWDRCSALPVAAAE</sequence>
<evidence type="ECO:0000313" key="3">
    <source>
        <dbReference type="Proteomes" id="UP000221165"/>
    </source>
</evidence>
<reference evidence="2 3" key="1">
    <citation type="journal article" date="2017" name="Int. J. Parasitol.">
        <title>The genome of the protozoan parasite Cystoisospora suis and a reverse vaccinology approach to identify vaccine candidates.</title>
        <authorList>
            <person name="Palmieri N."/>
            <person name="Shrestha A."/>
            <person name="Ruttkowski B."/>
            <person name="Beck T."/>
            <person name="Vogl C."/>
            <person name="Tomley F."/>
            <person name="Blake D.P."/>
            <person name="Joachim A."/>
        </authorList>
    </citation>
    <scope>NUCLEOTIDE SEQUENCE [LARGE SCALE GENOMIC DNA]</scope>
    <source>
        <strain evidence="2 3">Wien I</strain>
    </source>
</reference>
<evidence type="ECO:0000256" key="1">
    <source>
        <dbReference type="SAM" id="MobiDB-lite"/>
    </source>
</evidence>
<feature type="region of interest" description="Disordered" evidence="1">
    <location>
        <begin position="68"/>
        <end position="103"/>
    </location>
</feature>
<feature type="compositionally biased region" description="Polar residues" evidence="1">
    <location>
        <begin position="34"/>
        <end position="43"/>
    </location>
</feature>
<feature type="compositionally biased region" description="Basic and acidic residues" evidence="1">
    <location>
        <begin position="15"/>
        <end position="33"/>
    </location>
</feature>
<name>A0A2C6K810_9APIC</name>
<dbReference type="GeneID" id="94428515"/>
<proteinExistence type="predicted"/>
<dbReference type="VEuPathDB" id="ToxoDB:CSUI_005125"/>
<organism evidence="2 3">
    <name type="scientific">Cystoisospora suis</name>
    <dbReference type="NCBI Taxonomy" id="483139"/>
    <lineage>
        <taxon>Eukaryota</taxon>
        <taxon>Sar</taxon>
        <taxon>Alveolata</taxon>
        <taxon>Apicomplexa</taxon>
        <taxon>Conoidasida</taxon>
        <taxon>Coccidia</taxon>
        <taxon>Eucoccidiorida</taxon>
        <taxon>Eimeriorina</taxon>
        <taxon>Sarcocystidae</taxon>
        <taxon>Cystoisospora</taxon>
    </lineage>
</organism>
<comment type="caution">
    <text evidence="2">The sequence shown here is derived from an EMBL/GenBank/DDBJ whole genome shotgun (WGS) entry which is preliminary data.</text>
</comment>
<feature type="compositionally biased region" description="Polar residues" evidence="1">
    <location>
        <begin position="71"/>
        <end position="85"/>
    </location>
</feature>
<dbReference type="RefSeq" id="XP_067922716.1">
    <property type="nucleotide sequence ID" value="XM_068065304.1"/>
</dbReference>
<dbReference type="Proteomes" id="UP000221165">
    <property type="component" value="Unassembled WGS sequence"/>
</dbReference>